<reference evidence="7 8" key="1">
    <citation type="submission" date="2014-10" db="EMBL/GenBank/DDBJ databases">
        <title>Draft genome of anammox bacterium scalindua brodae, obtained using differential coverage binning of sequence data from two enrichment reactors.</title>
        <authorList>
            <person name="Speth D.R."/>
            <person name="Russ L."/>
            <person name="Kartal B."/>
            <person name="Op den Camp H.J."/>
            <person name="Dutilh B.E."/>
            <person name="Jetten M.S."/>
        </authorList>
    </citation>
    <scope>NUCLEOTIDE SEQUENCE [LARGE SCALE GENOMIC DNA]</scope>
    <source>
        <strain evidence="7">RU1</strain>
    </source>
</reference>
<feature type="domain" description="DTW" evidence="6">
    <location>
        <begin position="3"/>
        <end position="136"/>
    </location>
</feature>
<evidence type="ECO:0000313" key="7">
    <source>
        <dbReference type="EMBL" id="KHE90594.1"/>
    </source>
</evidence>
<keyword evidence="4" id="KW-0819">tRNA processing</keyword>
<evidence type="ECO:0000256" key="5">
    <source>
        <dbReference type="ARBA" id="ARBA00034489"/>
    </source>
</evidence>
<dbReference type="Proteomes" id="UP000030652">
    <property type="component" value="Unassembled WGS sequence"/>
</dbReference>
<dbReference type="InterPro" id="IPR039262">
    <property type="entry name" value="DTWD2/TAPT"/>
</dbReference>
<keyword evidence="2" id="KW-0808">Transferase</keyword>
<dbReference type="PANTHER" id="PTHR21392">
    <property type="entry name" value="TRNA-URIDINE AMINOCARBOXYPROPYLTRANSFERASE 2"/>
    <property type="match status" value="1"/>
</dbReference>
<evidence type="ECO:0000256" key="3">
    <source>
        <dbReference type="ARBA" id="ARBA00022691"/>
    </source>
</evidence>
<evidence type="ECO:0000313" key="8">
    <source>
        <dbReference type="Proteomes" id="UP000030652"/>
    </source>
</evidence>
<dbReference type="PANTHER" id="PTHR21392:SF0">
    <property type="entry name" value="TRNA-URIDINE AMINOCARBOXYPROPYLTRANSFERASE 2"/>
    <property type="match status" value="1"/>
</dbReference>
<evidence type="ECO:0000256" key="1">
    <source>
        <dbReference type="ARBA" id="ARBA00012386"/>
    </source>
</evidence>
<accession>A0A0B0ED34</accession>
<dbReference type="AlphaFoldDB" id="A0A0B0ED34"/>
<comment type="similarity">
    <text evidence="5">Belongs to the TDD superfamily. DTWD2 family.</text>
</comment>
<evidence type="ECO:0000256" key="2">
    <source>
        <dbReference type="ARBA" id="ARBA00022679"/>
    </source>
</evidence>
<protein>
    <recommendedName>
        <fullName evidence="1">tRNA-uridine aminocarboxypropyltransferase</fullName>
        <ecNumber evidence="1">2.5.1.25</ecNumber>
    </recommendedName>
</protein>
<dbReference type="GO" id="GO:0008033">
    <property type="term" value="P:tRNA processing"/>
    <property type="evidence" value="ECO:0007669"/>
    <property type="project" value="UniProtKB-KW"/>
</dbReference>
<comment type="caution">
    <text evidence="7">The sequence shown here is derived from an EMBL/GenBank/DDBJ whole genome shotgun (WGS) entry which is preliminary data.</text>
</comment>
<evidence type="ECO:0000259" key="6">
    <source>
        <dbReference type="Pfam" id="PF03942"/>
    </source>
</evidence>
<keyword evidence="3" id="KW-0949">S-adenosyl-L-methionine</keyword>
<dbReference type="Pfam" id="PF03942">
    <property type="entry name" value="DTW"/>
    <property type="match status" value="1"/>
</dbReference>
<dbReference type="GO" id="GO:0016432">
    <property type="term" value="F:tRNA-uridine aminocarboxypropyltransferase activity"/>
    <property type="evidence" value="ECO:0007669"/>
    <property type="project" value="UniProtKB-EC"/>
</dbReference>
<evidence type="ECO:0000256" key="4">
    <source>
        <dbReference type="ARBA" id="ARBA00022694"/>
    </source>
</evidence>
<proteinExistence type="inferred from homology"/>
<organism evidence="7 8">
    <name type="scientific">Candidatus Scalindua brodae</name>
    <dbReference type="NCBI Taxonomy" id="237368"/>
    <lineage>
        <taxon>Bacteria</taxon>
        <taxon>Pseudomonadati</taxon>
        <taxon>Planctomycetota</taxon>
        <taxon>Candidatus Brocadiia</taxon>
        <taxon>Candidatus Brocadiales</taxon>
        <taxon>Candidatus Scalinduaceae</taxon>
        <taxon>Candidatus Scalindua</taxon>
    </lineage>
</organism>
<dbReference type="EMBL" id="JRYO01000253">
    <property type="protein sequence ID" value="KHE90594.1"/>
    <property type="molecule type" value="Genomic_DNA"/>
</dbReference>
<name>A0A0B0ED34_9BACT</name>
<gene>
    <name evidence="7" type="ORF">SCABRO_03662</name>
</gene>
<dbReference type="InterPro" id="IPR005636">
    <property type="entry name" value="DTW"/>
</dbReference>
<dbReference type="EC" id="2.5.1.25" evidence="1"/>
<sequence>MLQNNALIYLGKKGWEKEIEEEIARSEYTPVIFFPVTPFSDGQEIVEEKGKPLNIIVLDTNWSSARRWLYKLGSMEIKKIGLRTAPPSKYYLRKQSKEGNLCTFQAVTSLLEELETEGSGSVTSNMNKIFALWVKSMAKERGLAFPQLESG</sequence>